<evidence type="ECO:0000256" key="1">
    <source>
        <dbReference type="SAM" id="MobiDB-lite"/>
    </source>
</evidence>
<evidence type="ECO:0000313" key="3">
    <source>
        <dbReference type="Proteomes" id="UP001215280"/>
    </source>
</evidence>
<dbReference type="AlphaFoldDB" id="A0AAD7IH15"/>
<gene>
    <name evidence="2" type="ORF">DFH07DRAFT_778044</name>
</gene>
<sequence length="345" mass="36881">MATGTLPFASQRNGDPRGTVAVQQIWNRIMAGPLGDEIEYSVEIVPGRTGVTLTPANEVPSVRIEEPSVEMRVSKVCQTDCEVKGNAALVVEDGVNLRRVRLLVKGAGGVRTIETRSEGPGGDFRAAECRLDESIRSRIDRDTHWFAMAKFGFFVQIGNAGGGADSVRAAETRSEGPGGDPRVPECRLDEAIRSGIDRVTHWFAMAKFGFFVQIGNSRGGTGSVWAAKTRSEGPGGDPRELTEIHIGLLWQSSVFVQIGNGGGGAGSVRTAETRLEGPGGDFRASERRLDEAIRSRIGRDTRWFGRANSGFSCKLGTAAAALAAFGRPKQDQRVPEGILGLLSVA</sequence>
<name>A0AAD7IH15_9AGAR</name>
<feature type="region of interest" description="Disordered" evidence="1">
    <location>
        <begin position="165"/>
        <end position="185"/>
    </location>
</feature>
<protein>
    <submittedName>
        <fullName evidence="2">Uncharacterized protein</fullName>
    </submittedName>
</protein>
<keyword evidence="3" id="KW-1185">Reference proteome</keyword>
<dbReference type="Proteomes" id="UP001215280">
    <property type="component" value="Unassembled WGS sequence"/>
</dbReference>
<accession>A0AAD7IH15</accession>
<evidence type="ECO:0000313" key="2">
    <source>
        <dbReference type="EMBL" id="KAJ7741564.1"/>
    </source>
</evidence>
<organism evidence="2 3">
    <name type="scientific">Mycena maculata</name>
    <dbReference type="NCBI Taxonomy" id="230809"/>
    <lineage>
        <taxon>Eukaryota</taxon>
        <taxon>Fungi</taxon>
        <taxon>Dikarya</taxon>
        <taxon>Basidiomycota</taxon>
        <taxon>Agaricomycotina</taxon>
        <taxon>Agaricomycetes</taxon>
        <taxon>Agaricomycetidae</taxon>
        <taxon>Agaricales</taxon>
        <taxon>Marasmiineae</taxon>
        <taxon>Mycenaceae</taxon>
        <taxon>Mycena</taxon>
    </lineage>
</organism>
<proteinExistence type="predicted"/>
<reference evidence="2" key="1">
    <citation type="submission" date="2023-03" db="EMBL/GenBank/DDBJ databases">
        <title>Massive genome expansion in bonnet fungi (Mycena s.s.) driven by repeated elements and novel gene families across ecological guilds.</title>
        <authorList>
            <consortium name="Lawrence Berkeley National Laboratory"/>
            <person name="Harder C.B."/>
            <person name="Miyauchi S."/>
            <person name="Viragh M."/>
            <person name="Kuo A."/>
            <person name="Thoen E."/>
            <person name="Andreopoulos B."/>
            <person name="Lu D."/>
            <person name="Skrede I."/>
            <person name="Drula E."/>
            <person name="Henrissat B."/>
            <person name="Morin E."/>
            <person name="Kohler A."/>
            <person name="Barry K."/>
            <person name="LaButti K."/>
            <person name="Morin E."/>
            <person name="Salamov A."/>
            <person name="Lipzen A."/>
            <person name="Mereny Z."/>
            <person name="Hegedus B."/>
            <person name="Baldrian P."/>
            <person name="Stursova M."/>
            <person name="Weitz H."/>
            <person name="Taylor A."/>
            <person name="Grigoriev I.V."/>
            <person name="Nagy L.G."/>
            <person name="Martin F."/>
            <person name="Kauserud H."/>
        </authorList>
    </citation>
    <scope>NUCLEOTIDE SEQUENCE</scope>
    <source>
        <strain evidence="2">CBHHK188m</strain>
    </source>
</reference>
<dbReference type="EMBL" id="JARJLG010000122">
    <property type="protein sequence ID" value="KAJ7741564.1"/>
    <property type="molecule type" value="Genomic_DNA"/>
</dbReference>
<comment type="caution">
    <text evidence="2">The sequence shown here is derived from an EMBL/GenBank/DDBJ whole genome shotgun (WGS) entry which is preliminary data.</text>
</comment>